<name>A0AAP3UXR4_9PROT</name>
<protein>
    <submittedName>
        <fullName evidence="1">Uncharacterized protein</fullName>
    </submittedName>
</protein>
<keyword evidence="2" id="KW-1185">Reference proteome</keyword>
<dbReference type="RefSeq" id="WP_327787797.1">
    <property type="nucleotide sequence ID" value="NZ_JARGEQ010000016.1"/>
</dbReference>
<proteinExistence type="predicted"/>
<dbReference type="AlphaFoldDB" id="A0AAP3UXR4"/>
<dbReference type="EMBL" id="JARGEQ010000016">
    <property type="protein sequence ID" value="MDF1585382.1"/>
    <property type="molecule type" value="Genomic_DNA"/>
</dbReference>
<gene>
    <name evidence="1" type="ORF">PZ740_03165</name>
</gene>
<evidence type="ECO:0000313" key="2">
    <source>
        <dbReference type="Proteomes" id="UP001301140"/>
    </source>
</evidence>
<reference evidence="1 2" key="1">
    <citation type="submission" date="2023-03" db="EMBL/GenBank/DDBJ databases">
        <title>YIM 152171 draft genome.</title>
        <authorList>
            <person name="Yang Z."/>
        </authorList>
    </citation>
    <scope>NUCLEOTIDE SEQUENCE [LARGE SCALE GENOMIC DNA]</scope>
    <source>
        <strain evidence="1 2">YIM 152171</strain>
    </source>
</reference>
<sequence length="86" mass="9412">MAAQAPLRCGVLGLAERRRVSGLRRVRRKERGPDAPRSLAEGDRLCQSARSCAVSMAFCWRHRFLQAIRTDAAHLTPASSSPRGPG</sequence>
<accession>A0AAP3UXR4</accession>
<evidence type="ECO:0000313" key="1">
    <source>
        <dbReference type="EMBL" id="MDF1585382.1"/>
    </source>
</evidence>
<dbReference type="Proteomes" id="UP001301140">
    <property type="component" value="Unassembled WGS sequence"/>
</dbReference>
<organism evidence="1 2">
    <name type="scientific">Marinimicrococcus flavescens</name>
    <dbReference type="NCBI Taxonomy" id="3031815"/>
    <lineage>
        <taxon>Bacteria</taxon>
        <taxon>Pseudomonadati</taxon>
        <taxon>Pseudomonadota</taxon>
        <taxon>Alphaproteobacteria</taxon>
        <taxon>Geminicoccales</taxon>
        <taxon>Geminicoccaceae</taxon>
        <taxon>Marinimicrococcus</taxon>
    </lineage>
</organism>
<comment type="caution">
    <text evidence="1">The sequence shown here is derived from an EMBL/GenBank/DDBJ whole genome shotgun (WGS) entry which is preliminary data.</text>
</comment>